<accession>A0A7X2YYS4</accession>
<dbReference type="CDD" id="cd00143">
    <property type="entry name" value="PP2Cc"/>
    <property type="match status" value="1"/>
</dbReference>
<evidence type="ECO:0000313" key="4">
    <source>
        <dbReference type="Proteomes" id="UP000447876"/>
    </source>
</evidence>
<comment type="caution">
    <text evidence="3">The sequence shown here is derived from an EMBL/GenBank/DDBJ whole genome shotgun (WGS) entry which is preliminary data.</text>
</comment>
<proteinExistence type="predicted"/>
<feature type="transmembrane region" description="Helical" evidence="1">
    <location>
        <begin position="6"/>
        <end position="26"/>
    </location>
</feature>
<name>A0A7X2YYS4_9BACL</name>
<feature type="domain" description="PPM-type phosphatase" evidence="2">
    <location>
        <begin position="56"/>
        <end position="293"/>
    </location>
</feature>
<dbReference type="InterPro" id="IPR036457">
    <property type="entry name" value="PPM-type-like_dom_sf"/>
</dbReference>
<keyword evidence="1" id="KW-1133">Transmembrane helix</keyword>
<dbReference type="AlphaFoldDB" id="A0A7X2YYS4"/>
<dbReference type="Gene3D" id="3.60.40.10">
    <property type="entry name" value="PPM-type phosphatase domain"/>
    <property type="match status" value="1"/>
</dbReference>
<dbReference type="SMART" id="SM00331">
    <property type="entry name" value="PP2C_SIG"/>
    <property type="match status" value="1"/>
</dbReference>
<reference evidence="3 4" key="1">
    <citation type="submission" date="2019-11" db="EMBL/GenBank/DDBJ databases">
        <title>Draft genome sequences of five Paenibacillus species of dairy origin.</title>
        <authorList>
            <person name="Olajide A.M."/>
            <person name="Chen S."/>
            <person name="Lapointe G."/>
        </authorList>
    </citation>
    <scope>NUCLEOTIDE SEQUENCE [LARGE SCALE GENOMIC DNA]</scope>
    <source>
        <strain evidence="3 4">12CR55</strain>
    </source>
</reference>
<dbReference type="EMBL" id="WNZW01000001">
    <property type="protein sequence ID" value="MUG44347.1"/>
    <property type="molecule type" value="Genomic_DNA"/>
</dbReference>
<protein>
    <submittedName>
        <fullName evidence="3">SpoIIE family protein phosphatase</fullName>
    </submittedName>
</protein>
<dbReference type="Pfam" id="PF13672">
    <property type="entry name" value="PP2C_2"/>
    <property type="match status" value="1"/>
</dbReference>
<gene>
    <name evidence="3" type="ORF">GNP95_04965</name>
</gene>
<dbReference type="Proteomes" id="UP000447876">
    <property type="component" value="Unassembled WGS sequence"/>
</dbReference>
<dbReference type="InterPro" id="IPR001932">
    <property type="entry name" value="PPM-type_phosphatase-like_dom"/>
</dbReference>
<dbReference type="SUPFAM" id="SSF81606">
    <property type="entry name" value="PP2C-like"/>
    <property type="match status" value="1"/>
</dbReference>
<keyword evidence="1" id="KW-0472">Membrane</keyword>
<sequence>MEDWSFIESYGIVAAALTVVAVLLVLRQKLRTSPVAEIPGEDTEPMYIPDIIETVKIGNAQTIGKRDEQDDYFSSSTTRIGTMAAIADGISGLSYGRMASTLAVTMFAREYLKVDDPADIPEYFHKAALISNRAIMEQLGGATGGTTLVVGIVSGGLLHWGAVGDSMLILFRDGEFMPINSKHTLESILEAKYLAGEISKEEAKENPNRNQLINYLGYGGFQSMEVGEPVPLQANDTIILCSDGVYDALTEVEMEQILMQGLHPQDAAEEMISLIERKKYKHQDNATVIILQVI</sequence>
<dbReference type="SMART" id="SM00332">
    <property type="entry name" value="PP2Cc"/>
    <property type="match status" value="1"/>
</dbReference>
<dbReference type="PROSITE" id="PS51746">
    <property type="entry name" value="PPM_2"/>
    <property type="match status" value="1"/>
</dbReference>
<keyword evidence="1" id="KW-0812">Transmembrane</keyword>
<evidence type="ECO:0000259" key="2">
    <source>
        <dbReference type="PROSITE" id="PS51746"/>
    </source>
</evidence>
<organism evidence="3 4">
    <name type="scientific">Paenibacillus woosongensis</name>
    <dbReference type="NCBI Taxonomy" id="307580"/>
    <lineage>
        <taxon>Bacteria</taxon>
        <taxon>Bacillati</taxon>
        <taxon>Bacillota</taxon>
        <taxon>Bacilli</taxon>
        <taxon>Bacillales</taxon>
        <taxon>Paenibacillaceae</taxon>
        <taxon>Paenibacillus</taxon>
    </lineage>
</organism>
<evidence type="ECO:0000256" key="1">
    <source>
        <dbReference type="SAM" id="Phobius"/>
    </source>
</evidence>
<dbReference type="OrthoDB" id="9801841at2"/>
<dbReference type="RefSeq" id="WP_155609740.1">
    <property type="nucleotide sequence ID" value="NZ_WNZW01000001.1"/>
</dbReference>
<evidence type="ECO:0000313" key="3">
    <source>
        <dbReference type="EMBL" id="MUG44347.1"/>
    </source>
</evidence>